<dbReference type="OrthoDB" id="8191639at2759"/>
<gene>
    <name evidence="1" type="ORF">RSOLAG1IB_09910</name>
</gene>
<evidence type="ECO:0000313" key="2">
    <source>
        <dbReference type="Proteomes" id="UP000059188"/>
    </source>
</evidence>
<protein>
    <submittedName>
        <fullName evidence="1">Uncharacterized protein</fullName>
    </submittedName>
</protein>
<keyword evidence="2" id="KW-1185">Reference proteome</keyword>
<dbReference type="Proteomes" id="UP000059188">
    <property type="component" value="Unassembled WGS sequence"/>
</dbReference>
<dbReference type="STRING" id="1108050.A0A0B7FYH1"/>
<reference evidence="1 2" key="1">
    <citation type="submission" date="2014-11" db="EMBL/GenBank/DDBJ databases">
        <authorList>
            <person name="Wibberg Daniel"/>
        </authorList>
    </citation>
    <scope>NUCLEOTIDE SEQUENCE [LARGE SCALE GENOMIC DNA]</scope>
    <source>
        <strain evidence="1">Rhizoctonia solani AG1-IB 7/3/14</strain>
    </source>
</reference>
<name>A0A0B7FYH1_THACB</name>
<dbReference type="EMBL" id="LN679152">
    <property type="protein sequence ID" value="CEL61288.1"/>
    <property type="molecule type" value="Genomic_DNA"/>
</dbReference>
<sequence>MQTDSYQEIKVIGDLSHEDIARAEVLNATFKGYMHTWSIIPFSETANLPKDRSFIIPRSSGSGVEDVVHFAETFTGQLVPGGTGFGTFHENTTAVWANAAKTNKTMDIVDNKVPIERGQIIRWPRWGERIVCQTMEEIPNNGLIIDFKRTGKSMTYGYVTKAAIKGLLEYAEISNRSLAQLPPINFASYLDPGDELPEGVADSDVGMMGKWWDNGVAHQFKSETLDRGDSGGGWILIEIVLVRLNEMYATNSQFPQYAPGGDAASRNRIGIDAALCVSEIRPHILDAYHSTAGLPTTRNFVEKGDVFTKLGKRTKEEDMRGVQHGLKSTGKWLTFSNAHTNARNMMLKDNGRDSFYISNPTLVSLTGGFGPDNYTKLLSTKVRDALGSTDSQHLLPYLVGSQEIVAHAYLDKTLAYTKVSWVALLAVLIGNVA</sequence>
<proteinExistence type="predicted"/>
<organism evidence="1 2">
    <name type="scientific">Thanatephorus cucumeris (strain AG1-IB / isolate 7/3/14)</name>
    <name type="common">Lettuce bottom rot fungus</name>
    <name type="synonym">Rhizoctonia solani</name>
    <dbReference type="NCBI Taxonomy" id="1108050"/>
    <lineage>
        <taxon>Eukaryota</taxon>
        <taxon>Fungi</taxon>
        <taxon>Dikarya</taxon>
        <taxon>Basidiomycota</taxon>
        <taxon>Agaricomycotina</taxon>
        <taxon>Agaricomycetes</taxon>
        <taxon>Cantharellales</taxon>
        <taxon>Ceratobasidiaceae</taxon>
        <taxon>Rhizoctonia</taxon>
        <taxon>Rhizoctonia solani AG-1</taxon>
    </lineage>
</organism>
<evidence type="ECO:0000313" key="1">
    <source>
        <dbReference type="EMBL" id="CEL61288.1"/>
    </source>
</evidence>
<dbReference type="AlphaFoldDB" id="A0A0B7FYH1"/>
<accession>A0A0B7FYH1</accession>